<accession>A0A5N6ZCE2</accession>
<evidence type="ECO:0000313" key="3">
    <source>
        <dbReference type="Proteomes" id="UP000327118"/>
    </source>
</evidence>
<keyword evidence="3" id="KW-1185">Reference proteome</keyword>
<evidence type="ECO:0000259" key="1">
    <source>
        <dbReference type="Pfam" id="PF17111"/>
    </source>
</evidence>
<sequence length="294" mass="31550">MADPFSITASAIGTAAVAFQSISSLLTDIQAIKNAPGIISSLQNDIAAVQATLHTLILESNELTLRILDPETQSALSLSTEACGNACEIFRAKIGKWTKHSVDGKMRLWDQAKIGVFAKGDVEILTKRLEACKNTVNAAVSTATLLVTARSSQTTDGIMSRLMGQESQLAHSLRETDEETAQLERRLTELSLQPSGIHDDTSTSVVGALQERSMGLQSEQKVLEGLISDLRQAKASQRQQNIHVEDGGRLLVGMINVSKPSGEISQDINNISAVRGGRGIIGVADNVNITDYFH</sequence>
<dbReference type="AlphaFoldDB" id="A0A5N6ZCE2"/>
<proteinExistence type="predicted"/>
<dbReference type="OrthoDB" id="432483at2759"/>
<dbReference type="Pfam" id="PF17111">
    <property type="entry name" value="PigL_N"/>
    <property type="match status" value="1"/>
</dbReference>
<feature type="domain" description="Azaphilone pigments biosynthesis cluster protein L N-terminal" evidence="1">
    <location>
        <begin position="2"/>
        <end position="187"/>
    </location>
</feature>
<name>A0A5N6ZCE2_9EURO</name>
<protein>
    <recommendedName>
        <fullName evidence="1">Azaphilone pigments biosynthesis cluster protein L N-terminal domain-containing protein</fullName>
    </recommendedName>
</protein>
<organism evidence="2 3">
    <name type="scientific">Aspergillus coremiiformis</name>
    <dbReference type="NCBI Taxonomy" id="138285"/>
    <lineage>
        <taxon>Eukaryota</taxon>
        <taxon>Fungi</taxon>
        <taxon>Dikarya</taxon>
        <taxon>Ascomycota</taxon>
        <taxon>Pezizomycotina</taxon>
        <taxon>Eurotiomycetes</taxon>
        <taxon>Eurotiomycetidae</taxon>
        <taxon>Eurotiales</taxon>
        <taxon>Aspergillaceae</taxon>
        <taxon>Aspergillus</taxon>
        <taxon>Aspergillus subgen. Circumdati</taxon>
    </lineage>
</organism>
<evidence type="ECO:0000313" key="2">
    <source>
        <dbReference type="EMBL" id="KAE8354419.1"/>
    </source>
</evidence>
<reference evidence="3" key="1">
    <citation type="submission" date="2019-04" db="EMBL/GenBank/DDBJ databases">
        <title>Friends and foes A comparative genomics studyof 23 Aspergillus species from section Flavi.</title>
        <authorList>
            <consortium name="DOE Joint Genome Institute"/>
            <person name="Kjaerbolling I."/>
            <person name="Vesth T."/>
            <person name="Frisvad J.C."/>
            <person name="Nybo J.L."/>
            <person name="Theobald S."/>
            <person name="Kildgaard S."/>
            <person name="Isbrandt T."/>
            <person name="Kuo A."/>
            <person name="Sato A."/>
            <person name="Lyhne E.K."/>
            <person name="Kogle M.E."/>
            <person name="Wiebenga A."/>
            <person name="Kun R.S."/>
            <person name="Lubbers R.J."/>
            <person name="Makela M.R."/>
            <person name="Barry K."/>
            <person name="Chovatia M."/>
            <person name="Clum A."/>
            <person name="Daum C."/>
            <person name="Haridas S."/>
            <person name="He G."/>
            <person name="LaButti K."/>
            <person name="Lipzen A."/>
            <person name="Mondo S."/>
            <person name="Riley R."/>
            <person name="Salamov A."/>
            <person name="Simmons B.A."/>
            <person name="Magnuson J.K."/>
            <person name="Henrissat B."/>
            <person name="Mortensen U.H."/>
            <person name="Larsen T.O."/>
            <person name="Devries R.P."/>
            <person name="Grigoriev I.V."/>
            <person name="Machida M."/>
            <person name="Baker S.E."/>
            <person name="Andersen M.R."/>
        </authorList>
    </citation>
    <scope>NUCLEOTIDE SEQUENCE [LARGE SCALE GENOMIC DNA]</scope>
    <source>
        <strain evidence="3">CBS 553.77</strain>
    </source>
</reference>
<dbReference type="InterPro" id="IPR031348">
    <property type="entry name" value="PigL_N"/>
</dbReference>
<dbReference type="EMBL" id="ML739073">
    <property type="protein sequence ID" value="KAE8354419.1"/>
    <property type="molecule type" value="Genomic_DNA"/>
</dbReference>
<dbReference type="Proteomes" id="UP000327118">
    <property type="component" value="Unassembled WGS sequence"/>
</dbReference>
<gene>
    <name evidence="2" type="ORF">BDV28DRAFT_147150</name>
</gene>